<evidence type="ECO:0000256" key="2">
    <source>
        <dbReference type="HAMAP-Rule" id="MF_00489"/>
    </source>
</evidence>
<protein>
    <recommendedName>
        <fullName evidence="2">UPF0178 protein O0Q50_16865</fullName>
    </recommendedName>
</protein>
<dbReference type="PANTHER" id="PTHR35146">
    <property type="entry name" value="UPF0178 PROTEIN YAII"/>
    <property type="match status" value="1"/>
</dbReference>
<sequence>MEGCRIQSYSKRKSKVFVDADACPVKAEIVELTHTYDIELVFVASYAHMQTNPTPGKWVYVDAEKEAADLYILNHAVKQDIVVTQDTGLASMLVSRGVYALSPRGKYYNDDEMNTVLFFRYVSAKERRSGRHTKGPKAFSEEDRQHFIQAFEKMLSKLAGI</sequence>
<dbReference type="Pfam" id="PF02639">
    <property type="entry name" value="DUF188"/>
    <property type="match status" value="1"/>
</dbReference>
<dbReference type="AlphaFoldDB" id="A0AAX6NBF9"/>
<proteinExistence type="inferred from homology"/>
<name>A0AAX6NBF9_PRIAR</name>
<dbReference type="EMBL" id="JAPTGD010000001">
    <property type="protein sequence ID" value="MDU9692845.1"/>
    <property type="molecule type" value="Genomic_DNA"/>
</dbReference>
<dbReference type="HAMAP" id="MF_00489">
    <property type="entry name" value="UPF0178"/>
    <property type="match status" value="1"/>
</dbReference>
<gene>
    <name evidence="3" type="ORF">O0Q50_16865</name>
</gene>
<evidence type="ECO:0000313" key="3">
    <source>
        <dbReference type="EMBL" id="MDU9692845.1"/>
    </source>
</evidence>
<dbReference type="PANTHER" id="PTHR35146:SF1">
    <property type="entry name" value="UPF0178 PROTEIN YAII"/>
    <property type="match status" value="1"/>
</dbReference>
<evidence type="ECO:0000313" key="4">
    <source>
        <dbReference type="Proteomes" id="UP001269400"/>
    </source>
</evidence>
<evidence type="ECO:0000256" key="1">
    <source>
        <dbReference type="ARBA" id="ARBA00008522"/>
    </source>
</evidence>
<dbReference type="InterPro" id="IPR003791">
    <property type="entry name" value="UPF0178"/>
</dbReference>
<dbReference type="Proteomes" id="UP001269400">
    <property type="component" value="Unassembled WGS sequence"/>
</dbReference>
<comment type="caution">
    <text evidence="3">The sequence shown here is derived from an EMBL/GenBank/DDBJ whole genome shotgun (WGS) entry which is preliminary data.</text>
</comment>
<organism evidence="3 4">
    <name type="scientific">Priestia aryabhattai</name>
    <name type="common">Bacillus aryabhattai</name>
    <dbReference type="NCBI Taxonomy" id="412384"/>
    <lineage>
        <taxon>Bacteria</taxon>
        <taxon>Bacillati</taxon>
        <taxon>Bacillota</taxon>
        <taxon>Bacilli</taxon>
        <taxon>Bacillales</taxon>
        <taxon>Bacillaceae</taxon>
        <taxon>Priestia</taxon>
    </lineage>
</organism>
<reference evidence="3" key="2">
    <citation type="submission" date="2022-12" db="EMBL/GenBank/DDBJ databases">
        <authorList>
            <person name="Dechsakulwatana C."/>
            <person name="Rungsihiranrut A."/>
            <person name="Muangchinda C."/>
            <person name="Ningthoujam R."/>
            <person name="Klankeo P."/>
            <person name="Pinyakong O."/>
        </authorList>
    </citation>
    <scope>NUCLEOTIDE SEQUENCE</scope>
    <source>
        <strain evidence="3">TL01-2</strain>
    </source>
</reference>
<comment type="similarity">
    <text evidence="1 2">Belongs to the UPF0178 family.</text>
</comment>
<dbReference type="CDD" id="cd18720">
    <property type="entry name" value="PIN_YqxD-like"/>
    <property type="match status" value="1"/>
</dbReference>
<accession>A0AAX6NBF9</accession>
<dbReference type="NCBIfam" id="NF001095">
    <property type="entry name" value="PRK00124.1"/>
    <property type="match status" value="1"/>
</dbReference>
<reference evidence="3" key="1">
    <citation type="journal article" date="2022" name="J Environ Chem Eng">
        <title>Biodegradation of petroleum oil using a constructed nonpathogenic and heavy metal-tolerant bacterial consortium isolated from marine sponges.</title>
        <authorList>
            <person name="Dechsakulwatana C."/>
            <person name="Rungsihiranrut A."/>
            <person name="Muangchinda C."/>
            <person name="Ningthoujam R."/>
            <person name="Klankeo P."/>
            <person name="Pinyakong O."/>
        </authorList>
    </citation>
    <scope>NUCLEOTIDE SEQUENCE</scope>
    <source>
        <strain evidence="3">TL01-2</strain>
    </source>
</reference>